<evidence type="ECO:0000313" key="1">
    <source>
        <dbReference type="EMBL" id="EJT49715.1"/>
    </source>
</evidence>
<comment type="caution">
    <text evidence="1">The sequence shown here is derived from an EMBL/GenBank/DDBJ whole genome shotgun (WGS) entry which is preliminary data.</text>
</comment>
<dbReference type="KEGG" id="tasa:A1Q1_01137"/>
<accession>J4UEL4</accession>
<dbReference type="Proteomes" id="UP000002748">
    <property type="component" value="Unassembled WGS sequence"/>
</dbReference>
<organism evidence="1 2">
    <name type="scientific">Trichosporon asahii var. asahii (strain ATCC 90039 / CBS 2479 / JCM 2466 / KCTC 7840 / NBRC 103889/ NCYC 2677 / UAMH 7654)</name>
    <name type="common">Yeast</name>
    <dbReference type="NCBI Taxonomy" id="1186058"/>
    <lineage>
        <taxon>Eukaryota</taxon>
        <taxon>Fungi</taxon>
        <taxon>Dikarya</taxon>
        <taxon>Basidiomycota</taxon>
        <taxon>Agaricomycotina</taxon>
        <taxon>Tremellomycetes</taxon>
        <taxon>Trichosporonales</taxon>
        <taxon>Trichosporonaceae</taxon>
        <taxon>Trichosporon</taxon>
    </lineage>
</organism>
<dbReference type="RefSeq" id="XP_014180887.1">
    <property type="nucleotide sequence ID" value="XM_014325412.1"/>
</dbReference>
<dbReference type="EMBL" id="ALBS01000160">
    <property type="protein sequence ID" value="EJT49715.1"/>
    <property type="molecule type" value="Genomic_DNA"/>
</dbReference>
<protein>
    <submittedName>
        <fullName evidence="1">Uncharacterized protein</fullName>
    </submittedName>
</protein>
<dbReference type="HOGENOM" id="CLU_769845_0_0_1"/>
<dbReference type="VEuPathDB" id="FungiDB:A1Q1_01137"/>
<dbReference type="GeneID" id="25984651"/>
<reference evidence="1 2" key="1">
    <citation type="journal article" date="2012" name="Eukaryot. Cell">
        <title>Draft genome sequence of CBS 2479, the standard type strain of Trichosporon asahii.</title>
        <authorList>
            <person name="Yang R.Y."/>
            <person name="Li H.T."/>
            <person name="Zhu H."/>
            <person name="Zhou G.P."/>
            <person name="Wang M."/>
            <person name="Wang L."/>
        </authorList>
    </citation>
    <scope>NUCLEOTIDE SEQUENCE [LARGE SCALE GENOMIC DNA]</scope>
    <source>
        <strain evidence="2">ATCC 90039 / CBS 2479 / JCM 2466 / KCTC 7840 / NCYC 2677 / UAMH 7654</strain>
    </source>
</reference>
<gene>
    <name evidence="1" type="ORF">A1Q1_01137</name>
</gene>
<proteinExistence type="predicted"/>
<sequence>MVMIDHTFFPHIIDALWARMDFDSVLAARTTSKEWLRRGNKRLRRHMLLQPPDQYDESSSDDVSTVIKYGYMEDNYYLTFLLLSTKDTTYEAFDSQNIRPRRLSETDIDTLRHPPAPGTLCEVLQDVEVLDVRFSPELYQSFVSYDVLLWHAQKRAIIRVNLMQHTPGVVPETTVGGMGGTQVYFVHLQSSIDIRALVPETVILNLNCQEDSPGFSYRHSRLEVSPGGLDKSRVVLIIQNGFPSRYFRDEHVMFLWSWTRIDCRTVDVTVVASEDLYDTEADLRIFKQRICQQVLGTRGRTSIAPPRILTPAEYKAEVGAEKYKIYTEW</sequence>
<dbReference type="AlphaFoldDB" id="J4UEL4"/>
<name>J4UEL4_TRIAS</name>
<evidence type="ECO:0000313" key="2">
    <source>
        <dbReference type="Proteomes" id="UP000002748"/>
    </source>
</evidence>